<reference evidence="4" key="1">
    <citation type="submission" date="2018-09" db="EMBL/GenBank/DDBJ databases">
        <authorList>
            <person name="Zhu H."/>
        </authorList>
    </citation>
    <scope>NUCLEOTIDE SEQUENCE [LARGE SCALE GENOMIC DNA]</scope>
    <source>
        <strain evidence="4">K1S02-23</strain>
    </source>
</reference>
<evidence type="ECO:0000256" key="1">
    <source>
        <dbReference type="SAM" id="MobiDB-lite"/>
    </source>
</evidence>
<accession>A0A3A3FZ82</accession>
<proteinExistence type="predicted"/>
<feature type="compositionally biased region" description="Low complexity" evidence="1">
    <location>
        <begin position="40"/>
        <end position="53"/>
    </location>
</feature>
<organism evidence="3 4">
    <name type="scientific">Noviherbaspirillum sedimenti</name>
    <dbReference type="NCBI Taxonomy" id="2320865"/>
    <lineage>
        <taxon>Bacteria</taxon>
        <taxon>Pseudomonadati</taxon>
        <taxon>Pseudomonadota</taxon>
        <taxon>Betaproteobacteria</taxon>
        <taxon>Burkholderiales</taxon>
        <taxon>Oxalobacteraceae</taxon>
        <taxon>Noviherbaspirillum</taxon>
    </lineage>
</organism>
<evidence type="ECO:0000313" key="3">
    <source>
        <dbReference type="EMBL" id="RJG00961.1"/>
    </source>
</evidence>
<feature type="compositionally biased region" description="Low complexity" evidence="1">
    <location>
        <begin position="67"/>
        <end position="90"/>
    </location>
</feature>
<feature type="transmembrane region" description="Helical" evidence="2">
    <location>
        <begin position="212"/>
        <end position="229"/>
    </location>
</feature>
<sequence length="234" mass="25124">MDADFQENKRLVDAMKADQAASDAAGLQRDPALNPIKSDTPVTVTAPPVTTPEKTVKTETIQKPDGSTDTVQTKQKTTITPTTSGTTVGDSKTTFPSQTITTTNITNSVTNITTTNTTTENNEAPEQDDPEDNSFTDSQMPAVPELYTQKYPEGIAGVWNAKKPNISGTQFWQGVTQMFPTFGAGSCPSWSMGFNILPGANFGSIGFNVPCWIFQAIGLIILTTAAFTARKIIF</sequence>
<feature type="compositionally biased region" description="Acidic residues" evidence="1">
    <location>
        <begin position="123"/>
        <end position="134"/>
    </location>
</feature>
<dbReference type="Proteomes" id="UP000266327">
    <property type="component" value="Unassembled WGS sequence"/>
</dbReference>
<protein>
    <submittedName>
        <fullName evidence="3">Uncharacterized protein</fullName>
    </submittedName>
</protein>
<keyword evidence="2" id="KW-0812">Transmembrane</keyword>
<comment type="caution">
    <text evidence="3">The sequence shown here is derived from an EMBL/GenBank/DDBJ whole genome shotgun (WGS) entry which is preliminary data.</text>
</comment>
<keyword evidence="2" id="KW-1133">Transmembrane helix</keyword>
<evidence type="ECO:0000313" key="4">
    <source>
        <dbReference type="Proteomes" id="UP000266327"/>
    </source>
</evidence>
<dbReference type="AlphaFoldDB" id="A0A3A3FZ82"/>
<feature type="region of interest" description="Disordered" evidence="1">
    <location>
        <begin position="16"/>
        <end position="95"/>
    </location>
</feature>
<feature type="region of interest" description="Disordered" evidence="1">
    <location>
        <begin position="114"/>
        <end position="139"/>
    </location>
</feature>
<evidence type="ECO:0000256" key="2">
    <source>
        <dbReference type="SAM" id="Phobius"/>
    </source>
</evidence>
<keyword evidence="4" id="KW-1185">Reference proteome</keyword>
<name>A0A3A3FZ82_9BURK</name>
<keyword evidence="2" id="KW-0472">Membrane</keyword>
<dbReference type="EMBL" id="QYUQ01000002">
    <property type="protein sequence ID" value="RJG00961.1"/>
    <property type="molecule type" value="Genomic_DNA"/>
</dbReference>
<gene>
    <name evidence="3" type="ORF">D3878_04635</name>
</gene>